<evidence type="ECO:0000313" key="2">
    <source>
        <dbReference type="EMBL" id="GAC61579.1"/>
    </source>
</evidence>
<organism evidence="2 3">
    <name type="scientific">Gordonia sihwensis NBRC 108236</name>
    <dbReference type="NCBI Taxonomy" id="1223544"/>
    <lineage>
        <taxon>Bacteria</taxon>
        <taxon>Bacillati</taxon>
        <taxon>Actinomycetota</taxon>
        <taxon>Actinomycetes</taxon>
        <taxon>Mycobacteriales</taxon>
        <taxon>Gordoniaceae</taxon>
        <taxon>Gordonia</taxon>
    </lineage>
</organism>
<reference evidence="2 3" key="1">
    <citation type="submission" date="2012-12" db="EMBL/GenBank/DDBJ databases">
        <title>Whole genome shotgun sequence of Gordonia sihwensis NBRC 108236.</title>
        <authorList>
            <person name="Yoshida I."/>
            <person name="Hosoyama A."/>
            <person name="Tsuchikane K."/>
            <person name="Ando Y."/>
            <person name="Baba S."/>
            <person name="Ohji S."/>
            <person name="Hamada M."/>
            <person name="Tamura T."/>
            <person name="Yamazoe A."/>
            <person name="Yamazaki S."/>
            <person name="Fujita N."/>
        </authorList>
    </citation>
    <scope>NUCLEOTIDE SEQUENCE [LARGE SCALE GENOMIC DNA]</scope>
    <source>
        <strain evidence="2 3">NBRC 108236</strain>
    </source>
</reference>
<dbReference type="RefSeq" id="WP_006896981.1">
    <property type="nucleotide sequence ID" value="NZ_BANU01000019.1"/>
</dbReference>
<feature type="region of interest" description="Disordered" evidence="1">
    <location>
        <begin position="1"/>
        <end position="69"/>
    </location>
</feature>
<dbReference type="Proteomes" id="UP000035083">
    <property type="component" value="Unassembled WGS sequence"/>
</dbReference>
<sequence>MSASARTTQRDHDGPGEYSWGPGLTPPDLQDARPDEGGLYRGKSPAIPDDTAMRGLADELADRAEWGRG</sequence>
<evidence type="ECO:0000313" key="3">
    <source>
        <dbReference type="Proteomes" id="UP000035083"/>
    </source>
</evidence>
<comment type="caution">
    <text evidence="2">The sequence shown here is derived from an EMBL/GenBank/DDBJ whole genome shotgun (WGS) entry which is preliminary data.</text>
</comment>
<feature type="compositionally biased region" description="Basic and acidic residues" evidence="1">
    <location>
        <begin position="56"/>
        <end position="69"/>
    </location>
</feature>
<proteinExistence type="predicted"/>
<gene>
    <name evidence="2" type="ORF">GSI01S_19_00430</name>
</gene>
<protein>
    <submittedName>
        <fullName evidence="2">Uncharacterized protein</fullName>
    </submittedName>
</protein>
<evidence type="ECO:0000256" key="1">
    <source>
        <dbReference type="SAM" id="MobiDB-lite"/>
    </source>
</evidence>
<keyword evidence="3" id="KW-1185">Reference proteome</keyword>
<dbReference type="EMBL" id="BANU01000019">
    <property type="protein sequence ID" value="GAC61579.1"/>
    <property type="molecule type" value="Genomic_DNA"/>
</dbReference>
<accession>L7LL44</accession>
<name>L7LL44_9ACTN</name>
<dbReference type="AlphaFoldDB" id="L7LL44"/>